<dbReference type="Gene3D" id="2.30.30.490">
    <property type="match status" value="2"/>
</dbReference>
<evidence type="ECO:0000256" key="6">
    <source>
        <dbReference type="ARBA" id="ARBA00023125"/>
    </source>
</evidence>
<accession>A0AAV5GBR7</accession>
<dbReference type="GO" id="GO:0044027">
    <property type="term" value="P:negative regulation of gene expression via chromosomal CpG island methylation"/>
    <property type="evidence" value="ECO:0007669"/>
    <property type="project" value="TreeGrafter"/>
</dbReference>
<feature type="region of interest" description="Disordered" evidence="8">
    <location>
        <begin position="195"/>
        <end position="356"/>
    </location>
</feature>
<dbReference type="GO" id="GO:0003682">
    <property type="term" value="F:chromatin binding"/>
    <property type="evidence" value="ECO:0007669"/>
    <property type="project" value="InterPro"/>
</dbReference>
<reference evidence="10 11" key="1">
    <citation type="submission" date="2021-12" db="EMBL/GenBank/DDBJ databases">
        <title>High titer production of polyol ester of fatty acids by Rhodotorula paludigena BS15 towards product separation-free biomass refinery.</title>
        <authorList>
            <person name="Mano J."/>
            <person name="Ono H."/>
            <person name="Tanaka T."/>
            <person name="Naito K."/>
            <person name="Sushida H."/>
            <person name="Ike M."/>
            <person name="Tokuyasu K."/>
            <person name="Kitaoka M."/>
        </authorList>
    </citation>
    <scope>NUCLEOTIDE SEQUENCE [LARGE SCALE GENOMIC DNA]</scope>
    <source>
        <strain evidence="10 11">BS15</strain>
    </source>
</reference>
<feature type="region of interest" description="Disordered" evidence="8">
    <location>
        <begin position="1731"/>
        <end position="1937"/>
    </location>
</feature>
<feature type="compositionally biased region" description="Pro residues" evidence="8">
    <location>
        <begin position="1759"/>
        <end position="1770"/>
    </location>
</feature>
<feature type="compositionally biased region" description="Basic and acidic residues" evidence="8">
    <location>
        <begin position="1888"/>
        <end position="1917"/>
    </location>
</feature>
<comment type="caution">
    <text evidence="10">The sequence shown here is derived from an EMBL/GenBank/DDBJ whole genome shotgun (WGS) entry which is preliminary data.</text>
</comment>
<dbReference type="GO" id="GO:0003677">
    <property type="term" value="F:DNA binding"/>
    <property type="evidence" value="ECO:0007669"/>
    <property type="project" value="UniProtKB-KW"/>
</dbReference>
<evidence type="ECO:0000256" key="2">
    <source>
        <dbReference type="ARBA" id="ARBA00011975"/>
    </source>
</evidence>
<dbReference type="GO" id="GO:0005634">
    <property type="term" value="C:nucleus"/>
    <property type="evidence" value="ECO:0007669"/>
    <property type="project" value="UniProtKB-SubCell"/>
</dbReference>
<dbReference type="PANTHER" id="PTHR10629">
    <property type="entry name" value="CYTOSINE-SPECIFIC METHYLTRANSFERASE"/>
    <property type="match status" value="1"/>
</dbReference>
<feature type="compositionally biased region" description="Low complexity" evidence="8">
    <location>
        <begin position="1771"/>
        <end position="1806"/>
    </location>
</feature>
<keyword evidence="7" id="KW-0539">Nucleus</keyword>
<dbReference type="EC" id="2.1.1.37" evidence="2"/>
<keyword evidence="3" id="KW-0489">Methyltransferase</keyword>
<evidence type="ECO:0000256" key="8">
    <source>
        <dbReference type="SAM" id="MobiDB-lite"/>
    </source>
</evidence>
<organism evidence="10 11">
    <name type="scientific">Rhodotorula paludigena</name>
    <dbReference type="NCBI Taxonomy" id="86838"/>
    <lineage>
        <taxon>Eukaryota</taxon>
        <taxon>Fungi</taxon>
        <taxon>Dikarya</taxon>
        <taxon>Basidiomycota</taxon>
        <taxon>Pucciniomycotina</taxon>
        <taxon>Microbotryomycetes</taxon>
        <taxon>Sporidiobolales</taxon>
        <taxon>Sporidiobolaceae</taxon>
        <taxon>Rhodotorula</taxon>
    </lineage>
</organism>
<feature type="compositionally biased region" description="Acidic residues" evidence="8">
    <location>
        <begin position="774"/>
        <end position="794"/>
    </location>
</feature>
<dbReference type="Pfam" id="PF00145">
    <property type="entry name" value="DNA_methylase"/>
    <property type="match status" value="1"/>
</dbReference>
<evidence type="ECO:0000313" key="11">
    <source>
        <dbReference type="Proteomes" id="UP001342314"/>
    </source>
</evidence>
<feature type="compositionally biased region" description="Low complexity" evidence="8">
    <location>
        <begin position="800"/>
        <end position="815"/>
    </location>
</feature>
<keyword evidence="6" id="KW-0238">DNA-binding</keyword>
<evidence type="ECO:0000313" key="10">
    <source>
        <dbReference type="EMBL" id="GJN87508.1"/>
    </source>
</evidence>
<protein>
    <recommendedName>
        <fullName evidence="2">DNA (cytosine-5-)-methyltransferase</fullName>
        <ecNumber evidence="2">2.1.1.37</ecNumber>
    </recommendedName>
</protein>
<dbReference type="InterPro" id="IPR001525">
    <property type="entry name" value="C5_MeTfrase"/>
</dbReference>
<gene>
    <name evidence="10" type="ORF">Rhopal_000457-T1</name>
</gene>
<feature type="region of interest" description="Disordered" evidence="8">
    <location>
        <begin position="718"/>
        <end position="818"/>
    </location>
</feature>
<feature type="compositionally biased region" description="Basic and acidic residues" evidence="8">
    <location>
        <begin position="342"/>
        <end position="352"/>
    </location>
</feature>
<name>A0AAV5GBR7_9BASI</name>
<evidence type="ECO:0000259" key="9">
    <source>
        <dbReference type="PROSITE" id="PS51038"/>
    </source>
</evidence>
<evidence type="ECO:0000256" key="3">
    <source>
        <dbReference type="ARBA" id="ARBA00022603"/>
    </source>
</evidence>
<proteinExistence type="predicted"/>
<dbReference type="SUPFAM" id="SSF53335">
    <property type="entry name" value="S-adenosyl-L-methionine-dependent methyltransferases"/>
    <property type="match status" value="1"/>
</dbReference>
<keyword evidence="11" id="KW-1185">Reference proteome</keyword>
<feature type="domain" description="BAH" evidence="9">
    <location>
        <begin position="802"/>
        <end position="924"/>
    </location>
</feature>
<feature type="domain" description="BAH" evidence="9">
    <location>
        <begin position="986"/>
        <end position="1128"/>
    </location>
</feature>
<evidence type="ECO:0000256" key="5">
    <source>
        <dbReference type="ARBA" id="ARBA00022691"/>
    </source>
</evidence>
<dbReference type="InterPro" id="IPR029063">
    <property type="entry name" value="SAM-dependent_MTases_sf"/>
</dbReference>
<dbReference type="InterPro" id="IPR043151">
    <property type="entry name" value="BAH_sf"/>
</dbReference>
<dbReference type="Proteomes" id="UP001342314">
    <property type="component" value="Unassembled WGS sequence"/>
</dbReference>
<evidence type="ECO:0000256" key="1">
    <source>
        <dbReference type="ARBA" id="ARBA00004123"/>
    </source>
</evidence>
<feature type="compositionally biased region" description="Basic residues" evidence="8">
    <location>
        <begin position="297"/>
        <end position="308"/>
    </location>
</feature>
<dbReference type="InterPro" id="IPR001025">
    <property type="entry name" value="BAH_dom"/>
</dbReference>
<dbReference type="EMBL" id="BQKY01000001">
    <property type="protein sequence ID" value="GJN87508.1"/>
    <property type="molecule type" value="Genomic_DNA"/>
</dbReference>
<feature type="region of interest" description="Disordered" evidence="8">
    <location>
        <begin position="1393"/>
        <end position="1414"/>
    </location>
</feature>
<feature type="compositionally biased region" description="Acidic residues" evidence="8">
    <location>
        <begin position="1920"/>
        <end position="1937"/>
    </location>
</feature>
<dbReference type="Gene3D" id="3.40.50.150">
    <property type="entry name" value="Vaccinia Virus protein VP39"/>
    <property type="match status" value="1"/>
</dbReference>
<keyword evidence="5" id="KW-0949">S-adenosyl-L-methionine</keyword>
<evidence type="ECO:0000256" key="7">
    <source>
        <dbReference type="ARBA" id="ARBA00023242"/>
    </source>
</evidence>
<sequence>MAVLQDDEEDLREFVRLSHDERRDYQLLLIRLYHAALPAQPDAGKAHVREEGVSALQAEVRRLVELGPAHSRRRTRDFIRNHEKELFTREVVQRLQNGDTSLRNLAVFWPPVGSSYLGIFAVLDPADERPPPAILLDTPEPVDDLFSFMAAKLHPSLQPAAPKDPVISSDDFGEFEQHFDFDVFDLSNARIVGRLPAPADPPPIVPPPAQEPARDLGIGTSKGVKKGDEPPAKKQKKQPPTRVAQAAPDSSADESTAPAIARRQPTRVSKPKPLPRQQPEEVDDTDDDALRLDGYARHKPRGKRKKSTKLVVRTRTSFRRAAVQVKPPNPHDEANLEAAFPPKDEPGSEHKPRSTRRTYVLDDFYMHRRGRPDQLVQLHKLLKAAGSKPDVVLVGSARPARTLSDPAEDDALGDQITPPPPEKPEPAQGLALPHARHSEDKDGQLEVHLFAKYDIRRLTLTSSGPILVTKVADYQLGRPMESLASCANRRRSVGPGGARKKRMQLSYTPLVRKFRRLLNLYTLARHHSVRGNYVQGDDETLRGDVEVQKVVNKVRWLIDNHSRESKWRADLPELWRVGARDLCVEKGDEALLFRSLPDIPFIPPEPYKLIKDFFPANTFRTHDRGRADQELAAERAAERALLDKYRKHNADWREARRRRQPQTAKALGSFEVRASPNLVKDLIDDDKISAANKKPVLVYRQALIDGVRYRAGDIVLVPPSSTEPAALDSVASSDDDSESEEELEIDDTYDDADPMDKKGMARPVHPARNLAQLSDDEGDDDWETADEDELDHDNDDGKAKAQATAKGKTAAKAGQPDGGEDSLWFAQIEYFFLEKDTRDHDNLEVHLSWFTTPEQVPSLGVYCTPRMLLKMDRCDSWVATDIACRIDDCDWNSSSRLRSTLYPSTGFFCWAAYNDEDGHFSDLAQLRIDTPTHCIARKLHSCDSCEGDLRYVEATVKLPKGSKDKRRPEKARRTKDDKTLFRLGTTDYHAGDFVLVDSLEHRKMPVEPNMTVHGQSSVRARVPLRIARIVGLWEEDLDRDSCDDSVDQVEIQWVIRLQELPCNATAQHDLVSSREVVLTVCTDWIPATNVHSRCNVRHLHSVVGDSNPSAAIVQYERASALNYWVKSRIPRWDGGGEPIFDKGGVLSRDLRNTRNSAKLKRERLEPHELRVCELCAPDHEKRDQTMRRLAKLRSRDDFELAGCALYAGGGLLDLGMEDGCRLLRTAKAVEHHGPAATCYQSNCRGTTFEASVSDVMEAVYYGCKVYEGFSLLNRHKTLDDLRCAEPFVYLAALGILRPLHGLFENVAAFWTHALPVPRPGHARGSFFKLFMTVALALRYQARWSVANAAAFGVPQFRKRLIVQLAVSGVSLPKEPPLSHALRDGREFRNHRLFEERRDDDDDAPEGIMRRKKSKHDHDVHAPHWAVTISEATSDLAAFSIQDCFPTLGEYEQRLYGKEYTSQNPAAYGSTPTTSFQLAVRTLVSSAVLGHESFAQSEGMTHHVCRSLPEYNARRILKLKPRAKGATGEGGNHEDLKGDDLYPIPPPWVSRSQKKLAQWWRRLEPGMIIAPLRTQLAIDGSSHGERIHWEQPRPLSFRELLRAQGVPDAYELNFSEELGDDAFDEQLRVIGNGVPFLLASAYGRAVEDSLLDLIIARLDERERTPHKAPSGNVWARKWRECHGEQLRLRPRTELLPLEMVVHAPMEVDREVSPTPEASPAPSFGRTSAALSITPEQRSPPPVAGPSRSKHHHNRPHAQPLQPPQPPPPPSPYESSASRSGSSSSSSATTIASLASFSKPSSSGRSRPQLGASTSASSIRHARADTGATSAEPDPRPNLSAPRQKKPQPQPPSSAGQKGKKRRKVINMLDVDSDSDAHDKAPARAPAPARKPERVKPTKAERDKKEKARSESVVRRHIETITLEDSDDDVDSGEISDPA</sequence>
<evidence type="ECO:0000256" key="4">
    <source>
        <dbReference type="ARBA" id="ARBA00022679"/>
    </source>
</evidence>
<comment type="subcellular location">
    <subcellularLocation>
        <location evidence="1">Nucleus</location>
    </subcellularLocation>
</comment>
<dbReference type="GO" id="GO:0003886">
    <property type="term" value="F:DNA (cytosine-5-)-methyltransferase activity"/>
    <property type="evidence" value="ECO:0007669"/>
    <property type="project" value="UniProtKB-EC"/>
</dbReference>
<feature type="region of interest" description="Disordered" evidence="8">
    <location>
        <begin position="401"/>
        <end position="439"/>
    </location>
</feature>
<dbReference type="Pfam" id="PF01426">
    <property type="entry name" value="BAH"/>
    <property type="match status" value="1"/>
</dbReference>
<dbReference type="PROSITE" id="PS51038">
    <property type="entry name" value="BAH"/>
    <property type="match status" value="2"/>
</dbReference>
<dbReference type="PANTHER" id="PTHR10629:SF52">
    <property type="entry name" value="DNA (CYTOSINE-5)-METHYLTRANSFERASE 1"/>
    <property type="match status" value="1"/>
</dbReference>
<feature type="compositionally biased region" description="Acidic residues" evidence="8">
    <location>
        <begin position="733"/>
        <end position="753"/>
    </location>
</feature>
<keyword evidence="4" id="KW-0808">Transferase</keyword>
<dbReference type="GO" id="GO:0032259">
    <property type="term" value="P:methylation"/>
    <property type="evidence" value="ECO:0007669"/>
    <property type="project" value="UniProtKB-KW"/>
</dbReference>
<dbReference type="Gene3D" id="3.90.120.10">
    <property type="entry name" value="DNA Methylase, subunit A, domain 2"/>
    <property type="match status" value="1"/>
</dbReference>
<feature type="compositionally biased region" description="Pro residues" evidence="8">
    <location>
        <begin position="198"/>
        <end position="210"/>
    </location>
</feature>
<dbReference type="InterPro" id="IPR050390">
    <property type="entry name" value="C5-Methyltransferase"/>
</dbReference>